<reference evidence="1 2" key="1">
    <citation type="submission" date="2024-02" db="EMBL/GenBank/DDBJ databases">
        <title>Discinaceae phylogenomics.</title>
        <authorList>
            <person name="Dirks A.C."/>
            <person name="James T.Y."/>
        </authorList>
    </citation>
    <scope>NUCLEOTIDE SEQUENCE [LARGE SCALE GENOMIC DNA]</scope>
    <source>
        <strain evidence="1 2">ACD0624</strain>
    </source>
</reference>
<organism evidence="1 2">
    <name type="scientific">Discina gigas</name>
    <dbReference type="NCBI Taxonomy" id="1032678"/>
    <lineage>
        <taxon>Eukaryota</taxon>
        <taxon>Fungi</taxon>
        <taxon>Dikarya</taxon>
        <taxon>Ascomycota</taxon>
        <taxon>Pezizomycotina</taxon>
        <taxon>Pezizomycetes</taxon>
        <taxon>Pezizales</taxon>
        <taxon>Discinaceae</taxon>
        <taxon>Discina</taxon>
    </lineage>
</organism>
<name>A0ABR3GFM8_9PEZI</name>
<evidence type="ECO:0000313" key="2">
    <source>
        <dbReference type="Proteomes" id="UP001447188"/>
    </source>
</evidence>
<gene>
    <name evidence="1" type="ORF">Q9L58_006516</name>
</gene>
<sequence length="273" mass="30393">MSTKVWMPWAAEDSHASSFKSVEYICAPTDGPPPTAIAVKKRVNFATVLDPPPPQPPVNLQFEIPYTTIDPSLRSDAFSPAKRDTPPVNRVLDDVPATVLPAIRLYFEGFGNHAKIDYSHTAELPIITRASREHHFTANIDLDLTDPDLLGLPSSNANSQGTIPITKLLKRHPPSEEFYPTPPAGMLTLTSAGVLTMVPPQLAAKSLDIPFTILYEHFRKITGEDTDEPEHAWGLSCFPGMKATDDRRRLLFRMITRMGALMGVLRRRWRARC</sequence>
<protein>
    <submittedName>
        <fullName evidence="1">Uncharacterized protein</fullName>
    </submittedName>
</protein>
<dbReference type="EMBL" id="JBBBZM010000091">
    <property type="protein sequence ID" value="KAL0634557.1"/>
    <property type="molecule type" value="Genomic_DNA"/>
</dbReference>
<accession>A0ABR3GFM8</accession>
<comment type="caution">
    <text evidence="1">The sequence shown here is derived from an EMBL/GenBank/DDBJ whole genome shotgun (WGS) entry which is preliminary data.</text>
</comment>
<dbReference type="Proteomes" id="UP001447188">
    <property type="component" value="Unassembled WGS sequence"/>
</dbReference>
<keyword evidence="2" id="KW-1185">Reference proteome</keyword>
<evidence type="ECO:0000313" key="1">
    <source>
        <dbReference type="EMBL" id="KAL0634557.1"/>
    </source>
</evidence>
<proteinExistence type="predicted"/>